<sequence>MLYNGQKLIKSVTRNTEAKAKSTYAKVSLTK</sequence>
<evidence type="ECO:0000313" key="2">
    <source>
        <dbReference type="Proteomes" id="UP000199109"/>
    </source>
</evidence>
<protein>
    <submittedName>
        <fullName evidence="1">Uncharacterized protein</fullName>
    </submittedName>
</protein>
<evidence type="ECO:0000313" key="1">
    <source>
        <dbReference type="EMBL" id="SDE44617.1"/>
    </source>
</evidence>
<gene>
    <name evidence="1" type="ORF">SAMN05421636_10596</name>
</gene>
<dbReference type="Proteomes" id="UP000199109">
    <property type="component" value="Unassembled WGS sequence"/>
</dbReference>
<organism evidence="1 2">
    <name type="scientific">Pricia antarctica</name>
    <dbReference type="NCBI Taxonomy" id="641691"/>
    <lineage>
        <taxon>Bacteria</taxon>
        <taxon>Pseudomonadati</taxon>
        <taxon>Bacteroidota</taxon>
        <taxon>Flavobacteriia</taxon>
        <taxon>Flavobacteriales</taxon>
        <taxon>Flavobacteriaceae</taxon>
        <taxon>Pricia</taxon>
    </lineage>
</organism>
<keyword evidence="2" id="KW-1185">Reference proteome</keyword>
<name>A0A1G7CZA0_9FLAO</name>
<accession>A0A1G7CZA0</accession>
<dbReference type="AlphaFoldDB" id="A0A1G7CZA0"/>
<reference evidence="1 2" key="1">
    <citation type="submission" date="2016-10" db="EMBL/GenBank/DDBJ databases">
        <authorList>
            <person name="de Groot N.N."/>
        </authorList>
    </citation>
    <scope>NUCLEOTIDE SEQUENCE [LARGE SCALE GENOMIC DNA]</scope>
    <source>
        <strain evidence="1 2">DSM 23421</strain>
    </source>
</reference>
<dbReference type="EMBL" id="FNAO01000005">
    <property type="protein sequence ID" value="SDE44617.1"/>
    <property type="molecule type" value="Genomic_DNA"/>
</dbReference>
<proteinExistence type="predicted"/>